<evidence type="ECO:0000313" key="9">
    <source>
        <dbReference type="Proteomes" id="UP000095038"/>
    </source>
</evidence>
<evidence type="ECO:0000256" key="6">
    <source>
        <dbReference type="SAM" id="Phobius"/>
    </source>
</evidence>
<evidence type="ECO:0000256" key="2">
    <source>
        <dbReference type="ARBA" id="ARBA00022692"/>
    </source>
</evidence>
<keyword evidence="4 6" id="KW-0472">Membrane</keyword>
<sequence length="1103" mass="130807">MLLKKIFIFKQLIRKPSAIIYILVLWVLLFLNYSTIFKLTTKIYIVNDKISKYAESYITNETITSGSSFIDDDYDQEHIDENFDSNNNQLLKKPISDMLYYKIFNNNINLDLSWNDKINLLIESKPNIQNSIKSLANYINHNKTKTKIPHYFIKNFQLNASNNNDNQNNDQNNDQNNNQNNNQNRYLPLIFDKFDYRMTLGVYLNYIKLNLINNNYQNIEIPFDWYDFVDLTILNNEILVQLFIQYNLFNNSNFDLEYIADIYKQHNSCSIFVDPKLQDIDPETFFKINELLLTLNLTNNLNSFNKKSLRLSPNQSKNMFSQSHVTTISCRDLHYFKFLTDYLNSDNDDNNNFSFFHPKLKPYLGFNLIDSPSSRHSVLKKKFNGKAYLYNYNNINNVKIRPFKIIFINENFKTLNSNQEIKKLEFNIKNFEFLNQNNNNDNVESYDYLQNHEKLYPLKSQRLLENGYVNGFLREVTKDKIIKSKNNDSYIYIDPLDEFNEINDILNKSNNKNISFLSNSNLKQINNNKELEQLVKEINKLLDSKDDTDPNSLSVDAFVFNIDLIINIFEKLVDAEKLQKDLLLDPPETPLAIEFKKNELKTTQLSKILTPNLLNYYRSMTFSKSQGTNISKYFKECSFSNKKIDGSHYDWRFFQGIIWEDSQRKIILEKLLKNWFHFLDSIDLKSWLAHGSLLSWYFSSSVFPWDKDIDLQMSIKDLNKLCLYYNNSIILEDVTKGLGEYYLDCNIDMFSREKNKGVNKIDARFIDVQSGLYIDITGLSFSNTQTPFLYKAIMDFNTNKFHPNYKYGAQKNNYNEKYSISKYKDNFEYLKTIQNSKNDKNKKNLERNLKLGLVNCRNNHFYELNDLLPLNLTIISGTNTLSTNVYYPKHFKRMLKKEYGNDCLKPYYRNYYYYKKIGQWIPTLFFRDKLREFYSKSNFEQLKANEIKYIEKYNKTKHKGTENNTIKPSVDTVNNIVENINDKFIKMSDIVSPIKKNLKDFDTNDNADFIEENFKEEDYLILLNQDDDTLLEYLKINKLITHHYEQLSISNGDLSTKNKQENMARYDKELIKDGIVENHNTIDLSDAIEDNYLYVLNKKKNHK</sequence>
<dbReference type="Proteomes" id="UP000095038">
    <property type="component" value="Unassembled WGS sequence"/>
</dbReference>
<dbReference type="EMBL" id="KV454475">
    <property type="protein sequence ID" value="ODV64384.1"/>
    <property type="molecule type" value="Genomic_DNA"/>
</dbReference>
<dbReference type="GO" id="GO:0016020">
    <property type="term" value="C:membrane"/>
    <property type="evidence" value="ECO:0007669"/>
    <property type="project" value="UniProtKB-SubCell"/>
</dbReference>
<accession>A0A1D2VRZ6</accession>
<feature type="domain" description="LicD/FKTN/FKRP nucleotidyltransferase" evidence="7">
    <location>
        <begin position="683"/>
        <end position="900"/>
    </location>
</feature>
<protein>
    <recommendedName>
        <fullName evidence="7">LicD/FKTN/FKRP nucleotidyltransferase domain-containing protein</fullName>
    </recommendedName>
</protein>
<organism evidence="8 9">
    <name type="scientific">Ascoidea rubescens DSM 1968</name>
    <dbReference type="NCBI Taxonomy" id="1344418"/>
    <lineage>
        <taxon>Eukaryota</taxon>
        <taxon>Fungi</taxon>
        <taxon>Dikarya</taxon>
        <taxon>Ascomycota</taxon>
        <taxon>Saccharomycotina</taxon>
        <taxon>Saccharomycetes</taxon>
        <taxon>Ascoideaceae</taxon>
        <taxon>Ascoidea</taxon>
    </lineage>
</organism>
<dbReference type="InterPro" id="IPR007074">
    <property type="entry name" value="LicD/FKTN/FKRP_NTP_transf"/>
</dbReference>
<feature type="transmembrane region" description="Helical" evidence="6">
    <location>
        <begin position="12"/>
        <end position="33"/>
    </location>
</feature>
<keyword evidence="2 6" id="KW-0812">Transmembrane</keyword>
<dbReference type="InterPro" id="IPR009644">
    <property type="entry name" value="FKTN/MNN4/W02B3.4-1"/>
</dbReference>
<evidence type="ECO:0000256" key="4">
    <source>
        <dbReference type="ARBA" id="ARBA00023136"/>
    </source>
</evidence>
<evidence type="ECO:0000259" key="7">
    <source>
        <dbReference type="Pfam" id="PF04991"/>
    </source>
</evidence>
<dbReference type="OrthoDB" id="444255at2759"/>
<reference evidence="9" key="1">
    <citation type="submission" date="2016-05" db="EMBL/GenBank/DDBJ databases">
        <title>Comparative genomics of biotechnologically important yeasts.</title>
        <authorList>
            <consortium name="DOE Joint Genome Institute"/>
            <person name="Riley R."/>
            <person name="Haridas S."/>
            <person name="Wolfe K.H."/>
            <person name="Lopes M.R."/>
            <person name="Hittinger C.T."/>
            <person name="Goker M."/>
            <person name="Salamov A."/>
            <person name="Wisecaver J."/>
            <person name="Long T.M."/>
            <person name="Aerts A.L."/>
            <person name="Barry K."/>
            <person name="Choi C."/>
            <person name="Clum A."/>
            <person name="Coughlan A.Y."/>
            <person name="Deshpande S."/>
            <person name="Douglass A.P."/>
            <person name="Hanson S.J."/>
            <person name="Klenk H.-P."/>
            <person name="Labutti K."/>
            <person name="Lapidus A."/>
            <person name="Lindquist E."/>
            <person name="Lipzen A."/>
            <person name="Meier-Kolthoff J.P."/>
            <person name="Ohm R.A."/>
            <person name="Otillar R.P."/>
            <person name="Pangilinan J."/>
            <person name="Peng Y."/>
            <person name="Rokas A."/>
            <person name="Rosa C.A."/>
            <person name="Scheuner C."/>
            <person name="Sibirny A.A."/>
            <person name="Slot J.C."/>
            <person name="Stielow J.B."/>
            <person name="Sun H."/>
            <person name="Kurtzman C.P."/>
            <person name="Blackwell M."/>
            <person name="Grigoriev I.V."/>
            <person name="Jeffries T.W."/>
        </authorList>
    </citation>
    <scope>NUCLEOTIDE SEQUENCE [LARGE SCALE GENOMIC DNA]</scope>
    <source>
        <strain evidence="9">DSM 1968</strain>
    </source>
</reference>
<dbReference type="PANTHER" id="PTHR15407">
    <property type="entry name" value="FUKUTIN-RELATED"/>
    <property type="match status" value="1"/>
</dbReference>
<proteinExistence type="predicted"/>
<evidence type="ECO:0000256" key="5">
    <source>
        <dbReference type="SAM" id="MobiDB-lite"/>
    </source>
</evidence>
<evidence type="ECO:0000313" key="8">
    <source>
        <dbReference type="EMBL" id="ODV64384.1"/>
    </source>
</evidence>
<dbReference type="Pfam" id="PF04991">
    <property type="entry name" value="LicD"/>
    <property type="match status" value="1"/>
</dbReference>
<comment type="subcellular location">
    <subcellularLocation>
        <location evidence="1">Membrane</location>
        <topology evidence="1">Single-pass membrane protein</topology>
    </subcellularLocation>
</comment>
<dbReference type="RefSeq" id="XP_020050691.1">
    <property type="nucleotide sequence ID" value="XM_020192520.1"/>
</dbReference>
<dbReference type="GO" id="GO:0009100">
    <property type="term" value="P:glycoprotein metabolic process"/>
    <property type="evidence" value="ECO:0007669"/>
    <property type="project" value="UniProtKB-ARBA"/>
</dbReference>
<name>A0A1D2VRZ6_9ASCO</name>
<keyword evidence="9" id="KW-1185">Reference proteome</keyword>
<dbReference type="AlphaFoldDB" id="A0A1D2VRZ6"/>
<dbReference type="GeneID" id="30966156"/>
<feature type="region of interest" description="Disordered" evidence="5">
    <location>
        <begin position="162"/>
        <end position="182"/>
    </location>
</feature>
<keyword evidence="3 6" id="KW-1133">Transmembrane helix</keyword>
<evidence type="ECO:0000256" key="1">
    <source>
        <dbReference type="ARBA" id="ARBA00004167"/>
    </source>
</evidence>
<dbReference type="STRING" id="1344418.A0A1D2VRZ6"/>
<gene>
    <name evidence="8" type="ORF">ASCRUDRAFT_74022</name>
</gene>
<dbReference type="PANTHER" id="PTHR15407:SF28">
    <property type="entry name" value="RIBITOL-5-PHOSPHATE TRANSFERASE FKTN"/>
    <property type="match status" value="1"/>
</dbReference>
<dbReference type="InParanoid" id="A0A1D2VRZ6"/>
<evidence type="ECO:0000256" key="3">
    <source>
        <dbReference type="ARBA" id="ARBA00022989"/>
    </source>
</evidence>